<dbReference type="Proteomes" id="UP001159428">
    <property type="component" value="Unassembled WGS sequence"/>
</dbReference>
<dbReference type="InterPro" id="IPR027278">
    <property type="entry name" value="ACCD_DCysDesulf"/>
</dbReference>
<dbReference type="InterPro" id="IPR036052">
    <property type="entry name" value="TrpB-like_PALP_sf"/>
</dbReference>
<accession>A0AAU9WMJ4</accession>
<comment type="cofactor">
    <cofactor evidence="1">
        <name>pyridoxal 5'-phosphate</name>
        <dbReference type="ChEBI" id="CHEBI:597326"/>
    </cofactor>
</comment>
<evidence type="ECO:0000256" key="1">
    <source>
        <dbReference type="ARBA" id="ARBA00001933"/>
    </source>
</evidence>
<dbReference type="PANTHER" id="PTHR43780">
    <property type="entry name" value="1-AMINOCYCLOPROPANE-1-CARBOXYLATE DEAMINASE-RELATED"/>
    <property type="match status" value="1"/>
</dbReference>
<proteinExistence type="inferred from homology"/>
<dbReference type="AlphaFoldDB" id="A0AAU9WMJ4"/>
<evidence type="ECO:0000259" key="6">
    <source>
        <dbReference type="Pfam" id="PF00291"/>
    </source>
</evidence>
<dbReference type="InterPro" id="IPR001926">
    <property type="entry name" value="TrpB-like_PALP"/>
</dbReference>
<feature type="active site" description="Nucleophile" evidence="4">
    <location>
        <position position="95"/>
    </location>
</feature>
<comment type="caution">
    <text evidence="7">The sequence shown here is derived from an EMBL/GenBank/DDBJ whole genome shotgun (WGS) entry which is preliminary data.</text>
</comment>
<evidence type="ECO:0000313" key="7">
    <source>
        <dbReference type="EMBL" id="CAH3119481.1"/>
    </source>
</evidence>
<reference evidence="7 8" key="1">
    <citation type="submission" date="2022-05" db="EMBL/GenBank/DDBJ databases">
        <authorList>
            <consortium name="Genoscope - CEA"/>
            <person name="William W."/>
        </authorList>
    </citation>
    <scope>NUCLEOTIDE SEQUENCE [LARGE SCALE GENOMIC DNA]</scope>
</reference>
<sequence length="371" mass="40792">MNANNLARLHKYEPPKWASSLKNIPKYFLKLAQRNTPIHPWNIPNAPKEFSISIKRDDLTGCALSGNKVRKLEFVLADALEKKCDTVITCGGLPSNHCRTTAVAAKQLGLDCYLLLRSSDQETVNVGCKGNLLLSRMAGSNIILVPKLKYKAGLQPMMEKMAEKLRQQGSVPYLIEAGGSSYTGSFGYLTAFQEMMDQNLLEDFDDIVMTVGSGGSAAGISMANYLTGSKLRCHAINVYDDDAYVYSKINEELQEAGLSVKAEEIIDVIGGHHLPGYGRPSQEDLEYILEISSSTGVLIDPVYNIKTVRGMLAEMTNNPKRFQGNRILYIHTGGCFGLFNGGVESLLTSSRGTQCINEILSWRDINDPLPI</sequence>
<dbReference type="PIRSF" id="PIRSF006278">
    <property type="entry name" value="ACCD_DCysDesulf"/>
    <property type="match status" value="1"/>
</dbReference>
<dbReference type="Pfam" id="PF00291">
    <property type="entry name" value="PALP"/>
    <property type="match status" value="1"/>
</dbReference>
<keyword evidence="8" id="KW-1185">Reference proteome</keyword>
<dbReference type="Gene3D" id="3.40.50.1100">
    <property type="match status" value="2"/>
</dbReference>
<dbReference type="SUPFAM" id="SSF53686">
    <property type="entry name" value="Tryptophan synthase beta subunit-like PLP-dependent enzymes"/>
    <property type="match status" value="1"/>
</dbReference>
<dbReference type="EMBL" id="CALNXJ010000017">
    <property type="protein sequence ID" value="CAH3119481.1"/>
    <property type="molecule type" value="Genomic_DNA"/>
</dbReference>
<name>A0AAU9WMJ4_9CNID</name>
<feature type="modified residue" description="N6-(pyridoxal phosphate)lysine" evidence="5">
    <location>
        <position position="68"/>
    </location>
</feature>
<evidence type="ECO:0000313" key="8">
    <source>
        <dbReference type="Proteomes" id="UP001159428"/>
    </source>
</evidence>
<evidence type="ECO:0000256" key="3">
    <source>
        <dbReference type="ARBA" id="ARBA00022898"/>
    </source>
</evidence>
<feature type="domain" description="Tryptophan synthase beta chain-like PALP" evidence="6">
    <location>
        <begin position="31"/>
        <end position="333"/>
    </location>
</feature>
<organism evidence="7 8">
    <name type="scientific">Pocillopora meandrina</name>
    <dbReference type="NCBI Taxonomy" id="46732"/>
    <lineage>
        <taxon>Eukaryota</taxon>
        <taxon>Metazoa</taxon>
        <taxon>Cnidaria</taxon>
        <taxon>Anthozoa</taxon>
        <taxon>Hexacorallia</taxon>
        <taxon>Scleractinia</taxon>
        <taxon>Astrocoeniina</taxon>
        <taxon>Pocilloporidae</taxon>
        <taxon>Pocillopora</taxon>
    </lineage>
</organism>
<evidence type="ECO:0000256" key="2">
    <source>
        <dbReference type="ARBA" id="ARBA00008639"/>
    </source>
</evidence>
<protein>
    <recommendedName>
        <fullName evidence="6">Tryptophan synthase beta chain-like PALP domain-containing protein</fullName>
    </recommendedName>
</protein>
<keyword evidence="3 5" id="KW-0663">Pyridoxal phosphate</keyword>
<evidence type="ECO:0000256" key="5">
    <source>
        <dbReference type="PIRSR" id="PIRSR006278-2"/>
    </source>
</evidence>
<dbReference type="PANTHER" id="PTHR43780:SF2">
    <property type="entry name" value="1-AMINOCYCLOPROPANE-1-CARBOXYLATE DEAMINASE-RELATED"/>
    <property type="match status" value="1"/>
</dbReference>
<gene>
    <name evidence="7" type="ORF">PMEA_00008305</name>
</gene>
<comment type="similarity">
    <text evidence="2">Belongs to the ACC deaminase/D-cysteine desulfhydrase family.</text>
</comment>
<dbReference type="GO" id="GO:0019148">
    <property type="term" value="F:D-cysteine desulfhydrase activity"/>
    <property type="evidence" value="ECO:0007669"/>
    <property type="project" value="TreeGrafter"/>
</dbReference>
<evidence type="ECO:0000256" key="4">
    <source>
        <dbReference type="PIRSR" id="PIRSR006278-1"/>
    </source>
</evidence>